<comment type="caution">
    <text evidence="1">The sequence shown here is derived from an EMBL/GenBank/DDBJ whole genome shotgun (WGS) entry which is preliminary data.</text>
</comment>
<dbReference type="SUPFAM" id="SSF75712">
    <property type="entry name" value="Rad50 coiled-coil Zn hook"/>
    <property type="match status" value="1"/>
</dbReference>
<reference evidence="1 2" key="1">
    <citation type="submission" date="2009-11" db="EMBL/GenBank/DDBJ databases">
        <authorList>
            <person name="Weinstock G."/>
            <person name="Sodergren E."/>
            <person name="Clifton S."/>
            <person name="Fulton L."/>
            <person name="Fulton B."/>
            <person name="Courtney L."/>
            <person name="Fronick C."/>
            <person name="Harrison M."/>
            <person name="Strong C."/>
            <person name="Farmer C."/>
            <person name="Delahaunty K."/>
            <person name="Markovic C."/>
            <person name="Hall O."/>
            <person name="Minx P."/>
            <person name="Tomlinson C."/>
            <person name="Mitreva M."/>
            <person name="Nelson J."/>
            <person name="Hou S."/>
            <person name="Wollam A."/>
            <person name="Pepin K.H."/>
            <person name="Johnson M."/>
            <person name="Bhonagiri V."/>
            <person name="Nash W.E."/>
            <person name="Warren W."/>
            <person name="Chinwalla A."/>
            <person name="Mardis E.R."/>
            <person name="Wilson R.K."/>
        </authorList>
    </citation>
    <scope>NUCLEOTIDE SEQUENCE [LARGE SCALE GENOMIC DNA]</scope>
    <source>
        <strain evidence="1 2">F0302</strain>
    </source>
</reference>
<sequence>MDFCSQVQKSNGKEDQLTLLTLTSSFPFLQYTQIKGDMNPFDVDCRLYFNQRMKSKMLVSLKGRKSLLHLWEKQGRKCPICGEPINTHKAWNVMPTVQNGRKCNLLVHDECFKLSRKSNDNNKK</sequence>
<evidence type="ECO:0000313" key="2">
    <source>
        <dbReference type="Proteomes" id="UP000004079"/>
    </source>
</evidence>
<dbReference type="EMBL" id="ACUZ02000067">
    <property type="protein sequence ID" value="EFB30407.1"/>
    <property type="molecule type" value="Genomic_DNA"/>
</dbReference>
<protein>
    <submittedName>
        <fullName evidence="1">Uncharacterized protein</fullName>
    </submittedName>
</protein>
<dbReference type="AlphaFoldDB" id="D1QWA4"/>
<gene>
    <name evidence="1" type="ORF">HMPREF0971_03301</name>
</gene>
<accession>D1QWA4</accession>
<proteinExistence type="predicted"/>
<evidence type="ECO:0000313" key="1">
    <source>
        <dbReference type="EMBL" id="EFB30407.1"/>
    </source>
</evidence>
<dbReference type="Proteomes" id="UP000004079">
    <property type="component" value="Unassembled WGS sequence"/>
</dbReference>
<name>D1QWA4_9BACT</name>
<dbReference type="STRING" id="649760.HMPREF0971_03301"/>
<organism evidence="1 2">
    <name type="scientific">Segatella oris F0302</name>
    <dbReference type="NCBI Taxonomy" id="649760"/>
    <lineage>
        <taxon>Bacteria</taxon>
        <taxon>Pseudomonadati</taxon>
        <taxon>Bacteroidota</taxon>
        <taxon>Bacteroidia</taxon>
        <taxon>Bacteroidales</taxon>
        <taxon>Prevotellaceae</taxon>
        <taxon>Segatella</taxon>
    </lineage>
</organism>
<dbReference type="HOGENOM" id="CLU_2231204_0_0_10"/>